<protein>
    <submittedName>
        <fullName evidence="14">AARP2CN domain protein</fullName>
    </submittedName>
</protein>
<feature type="compositionally biased region" description="Basic residues" evidence="12">
    <location>
        <begin position="13"/>
        <end position="22"/>
    </location>
</feature>
<dbReference type="Pfam" id="PF04950">
    <property type="entry name" value="RIBIOP_C"/>
    <property type="match status" value="1"/>
</dbReference>
<dbReference type="CDD" id="cd01882">
    <property type="entry name" value="BMS1"/>
    <property type="match status" value="1"/>
</dbReference>
<feature type="compositionally biased region" description="Basic and acidic residues" evidence="12">
    <location>
        <begin position="1"/>
        <end position="12"/>
    </location>
</feature>
<dbReference type="InterPro" id="IPR030387">
    <property type="entry name" value="G_Bms1/Tsr1_dom"/>
</dbReference>
<evidence type="ECO:0000256" key="6">
    <source>
        <dbReference type="ARBA" id="ARBA00022840"/>
    </source>
</evidence>
<accession>A0A0D8XLD7</accession>
<dbReference type="GO" id="GO:0005525">
    <property type="term" value="F:GTP binding"/>
    <property type="evidence" value="ECO:0007669"/>
    <property type="project" value="UniProtKB-KW"/>
</dbReference>
<evidence type="ECO:0000256" key="3">
    <source>
        <dbReference type="ARBA" id="ARBA00022553"/>
    </source>
</evidence>
<keyword evidence="6" id="KW-0067">ATP-binding</keyword>
<keyword evidence="7" id="KW-0342">GTP-binding</keyword>
<keyword evidence="8" id="KW-0539">Nucleus</keyword>
<keyword evidence="15" id="KW-1185">Reference proteome</keyword>
<evidence type="ECO:0000256" key="4">
    <source>
        <dbReference type="ARBA" id="ARBA00022741"/>
    </source>
</evidence>
<evidence type="ECO:0000256" key="12">
    <source>
        <dbReference type="SAM" id="MobiDB-lite"/>
    </source>
</evidence>
<dbReference type="GO" id="GO:0005654">
    <property type="term" value="C:nucleoplasm"/>
    <property type="evidence" value="ECO:0007669"/>
    <property type="project" value="UniProtKB-ARBA"/>
</dbReference>
<feature type="coiled-coil region" evidence="11">
    <location>
        <begin position="1008"/>
        <end position="1040"/>
    </location>
</feature>
<dbReference type="PANTHER" id="PTHR12858:SF2">
    <property type="entry name" value="RIBOSOME BIOGENESIS PROTEIN BMS1 HOMOLOG"/>
    <property type="match status" value="1"/>
</dbReference>
<evidence type="ECO:0000256" key="11">
    <source>
        <dbReference type="SAM" id="Coils"/>
    </source>
</evidence>
<dbReference type="Pfam" id="PF08142">
    <property type="entry name" value="AARP2CN"/>
    <property type="match status" value="1"/>
</dbReference>
<dbReference type="GO" id="GO:0034511">
    <property type="term" value="F:U3 snoRNA binding"/>
    <property type="evidence" value="ECO:0007669"/>
    <property type="project" value="TreeGrafter"/>
</dbReference>
<dbReference type="AlphaFoldDB" id="A0A0D8XLD7"/>
<dbReference type="InterPro" id="IPR039761">
    <property type="entry name" value="Bms1/Tsr1"/>
</dbReference>
<keyword evidence="2" id="KW-0690">Ribosome biogenesis</keyword>
<evidence type="ECO:0000256" key="1">
    <source>
        <dbReference type="ARBA" id="ARBA00004604"/>
    </source>
</evidence>
<dbReference type="InterPro" id="IPR027417">
    <property type="entry name" value="P-loop_NTPase"/>
</dbReference>
<dbReference type="InterPro" id="IPR007034">
    <property type="entry name" value="BMS1_TSR1_C"/>
</dbReference>
<evidence type="ECO:0000256" key="7">
    <source>
        <dbReference type="ARBA" id="ARBA00023134"/>
    </source>
</evidence>
<dbReference type="FunFam" id="3.40.50.300:FF:000105">
    <property type="entry name" value="BMS1 ribosome biogenesis factor"/>
    <property type="match status" value="1"/>
</dbReference>
<evidence type="ECO:0000256" key="10">
    <source>
        <dbReference type="ARBA" id="ARBA00061391"/>
    </source>
</evidence>
<evidence type="ECO:0000313" key="15">
    <source>
        <dbReference type="Proteomes" id="UP000053766"/>
    </source>
</evidence>
<keyword evidence="11" id="KW-0175">Coiled coil</keyword>
<feature type="region of interest" description="Disordered" evidence="12">
    <location>
        <begin position="1"/>
        <end position="25"/>
    </location>
</feature>
<keyword evidence="4" id="KW-0547">Nucleotide-binding</keyword>
<reference evidence="15" key="2">
    <citation type="journal article" date="2016" name="Sci. Rep.">
        <title>Dictyocaulus viviparus genome, variome and transcriptome elucidate lungworm biology and support future intervention.</title>
        <authorList>
            <person name="McNulty S.N."/>
            <person name="Strube C."/>
            <person name="Rosa B.A."/>
            <person name="Martin J.C."/>
            <person name="Tyagi R."/>
            <person name="Choi Y.J."/>
            <person name="Wang Q."/>
            <person name="Hallsworth Pepin K."/>
            <person name="Zhang X."/>
            <person name="Ozersky P."/>
            <person name="Wilson R.K."/>
            <person name="Sternberg P.W."/>
            <person name="Gasser R.B."/>
            <person name="Mitreva M."/>
        </authorList>
    </citation>
    <scope>NUCLEOTIDE SEQUENCE [LARGE SCALE GENOMIC DNA]</scope>
    <source>
        <strain evidence="15">HannoverDv2000</strain>
    </source>
</reference>
<keyword evidence="3" id="KW-0597">Phosphoprotein</keyword>
<dbReference type="GO" id="GO:0003924">
    <property type="term" value="F:GTPase activity"/>
    <property type="evidence" value="ECO:0007669"/>
    <property type="project" value="TreeGrafter"/>
</dbReference>
<comment type="catalytic activity">
    <reaction evidence="9">
        <text>GTP + H2O = GDP + phosphate + H(+)</text>
        <dbReference type="Rhea" id="RHEA:19669"/>
        <dbReference type="ChEBI" id="CHEBI:15377"/>
        <dbReference type="ChEBI" id="CHEBI:15378"/>
        <dbReference type="ChEBI" id="CHEBI:37565"/>
        <dbReference type="ChEBI" id="CHEBI:43474"/>
        <dbReference type="ChEBI" id="CHEBI:58189"/>
    </reaction>
    <physiologicalReaction direction="left-to-right" evidence="9">
        <dbReference type="Rhea" id="RHEA:19670"/>
    </physiologicalReaction>
</comment>
<dbReference type="STRING" id="29172.A0A0D8XLD7"/>
<dbReference type="GO" id="GO:0030686">
    <property type="term" value="C:90S preribosome"/>
    <property type="evidence" value="ECO:0007669"/>
    <property type="project" value="TreeGrafter"/>
</dbReference>
<evidence type="ECO:0000313" key="14">
    <source>
        <dbReference type="EMBL" id="KJH44572.1"/>
    </source>
</evidence>
<evidence type="ECO:0000256" key="9">
    <source>
        <dbReference type="ARBA" id="ARBA00049117"/>
    </source>
</evidence>
<dbReference type="GO" id="GO:0000479">
    <property type="term" value="P:endonucleolytic cleavage of tricistronic rRNA transcript (SSU-rRNA, 5.8S rRNA, LSU-rRNA)"/>
    <property type="evidence" value="ECO:0007669"/>
    <property type="project" value="TreeGrafter"/>
</dbReference>
<dbReference type="InterPro" id="IPR012948">
    <property type="entry name" value="AARP2CN"/>
</dbReference>
<feature type="domain" description="Bms1-type G" evidence="13">
    <location>
        <begin position="77"/>
        <end position="242"/>
    </location>
</feature>
<keyword evidence="5" id="KW-0378">Hydrolase</keyword>
<dbReference type="PROSITE" id="PS51714">
    <property type="entry name" value="G_BMS1"/>
    <property type="match status" value="1"/>
</dbReference>
<organism evidence="14 15">
    <name type="scientific">Dictyocaulus viviparus</name>
    <name type="common">Bovine lungworm</name>
    <dbReference type="NCBI Taxonomy" id="29172"/>
    <lineage>
        <taxon>Eukaryota</taxon>
        <taxon>Metazoa</taxon>
        <taxon>Ecdysozoa</taxon>
        <taxon>Nematoda</taxon>
        <taxon>Chromadorea</taxon>
        <taxon>Rhabditida</taxon>
        <taxon>Rhabditina</taxon>
        <taxon>Rhabditomorpha</taxon>
        <taxon>Strongyloidea</taxon>
        <taxon>Metastrongylidae</taxon>
        <taxon>Dictyocaulus</taxon>
    </lineage>
</organism>
<dbReference type="SMART" id="SM01362">
    <property type="entry name" value="DUF663"/>
    <property type="match status" value="1"/>
</dbReference>
<dbReference type="GO" id="GO:0005524">
    <property type="term" value="F:ATP binding"/>
    <property type="evidence" value="ECO:0007669"/>
    <property type="project" value="UniProtKB-KW"/>
</dbReference>
<evidence type="ECO:0000259" key="13">
    <source>
        <dbReference type="PROSITE" id="PS51714"/>
    </source>
</evidence>
<comment type="similarity">
    <text evidence="10">Belongs to the TRAFAC class translation factor GTPase superfamily. Bms1-like GTPase family. BMS1 subfamily.</text>
</comment>
<dbReference type="PANTHER" id="PTHR12858">
    <property type="entry name" value="RIBOSOME BIOGENESIS PROTEIN"/>
    <property type="match status" value="1"/>
</dbReference>
<dbReference type="InterPro" id="IPR037875">
    <property type="entry name" value="Bms1_N"/>
</dbReference>
<dbReference type="Pfam" id="PF22298">
    <property type="entry name" value="Tsr1_G-like"/>
    <property type="match status" value="1"/>
</dbReference>
<gene>
    <name evidence="14" type="ORF">DICVIV_09392</name>
</gene>
<dbReference type="SUPFAM" id="SSF52540">
    <property type="entry name" value="P-loop containing nucleoside triphosphate hydrolases"/>
    <property type="match status" value="1"/>
</dbReference>
<reference evidence="14 15" key="1">
    <citation type="submission" date="2013-11" db="EMBL/GenBank/DDBJ databases">
        <title>Draft genome of the bovine lungworm Dictyocaulus viviparus.</title>
        <authorList>
            <person name="Mitreva M."/>
        </authorList>
    </citation>
    <scope>NUCLEOTIDE SEQUENCE [LARGE SCALE GENOMIC DNA]</scope>
    <source>
        <strain evidence="14 15">HannoverDv2000</strain>
    </source>
</reference>
<evidence type="ECO:0000256" key="5">
    <source>
        <dbReference type="ARBA" id="ARBA00022801"/>
    </source>
</evidence>
<evidence type="ECO:0000256" key="2">
    <source>
        <dbReference type="ARBA" id="ARBA00022517"/>
    </source>
</evidence>
<sequence>MVAKSEAFETQKNKKHRVHKTGGKATRVNEKTKIKGNNAKAFTFRSANTANRAIRRAADINERKKHILLMDRKPGIPPPIIVAIVGPNKVGKSTLLRGLVRYYLRSGFDELKGPVTIVTGKKRRVQFIEVKNDINHMIDVAKVADLVLLMIDASYGFEMETFEFLNICQVHGMPRVLGILNHLDCLKGIAKVNKIKKVMKHRFWTEIYQGARLFYLTGMVHNEYKRNELHNLVRFISVIKFRPLIWRDSHPYVLCDRYEDITDVEVLRVSPKVDRTICLYGWVHGAHLKNHSAIHIPGVGDLRIKELSSIPDPCPLPEQLKHRALSQQERMVYAPFSGLGGVIYDKDAIYIQSKTHKYMNERRNELVEALDNIESSIDGKLIESKIAFLGNRVSTDIELVNDDIESESSDMTENMMQSGSKYEFQKQISNHEKLFESTLCDAGKNDQVISGSGHSTSKHFDDWKLLSQKASQQYFPRQQICLNWMDIVYGQEDIVPDIKEEHVADGLLKIRKVSQKPICHSEDDITLHQCASSFCNSKFDWNSDEIRTSIADCFRNQIATTLFVHIAENIDRSSYSVISERDHNEGEEVTGVTASKQGEATAHNKRVEKKIRLKQRFNDDYDDSCRHYNLMKDEMEHQAKLNKTIFEGIDEREREELEGFRAGSYVRIELEGVPSEFVDNFDASSPYIVGGLLTGEQNMGVVQVRIKRHRWFDRTLKSRDPLIISCGWRRFQTVAVYSIQDHNMRQRYLKYTPEHMHCHAQFWGPIVAQNTGFVATQTVDARTSGYRIVATGVVLNLEKAANVVKKLKLVGTPEKGMFNTQLEVAKFEGAAIRTVSGIRGQIKRGLCQHGGSFRATFEDKILMRGVIQITNIICTTTDIVFLRTWVSVPIPRFYAPVIDHLLPSGEPWVGMRTVREMHHVLNIKPVQQEDSLYKPIDREEFESAPLIVSNKLQRSLPFKLKPTYEEASKENKEQIILRNTAVILEPKDAVRKRMMDMIKVIDRDLAKKAEVARDKQLTKRAKEEAELEAKRERNIKARKKAICRVLSKREQFRLRKTLNQAYASTS</sequence>
<dbReference type="Proteomes" id="UP000053766">
    <property type="component" value="Unassembled WGS sequence"/>
</dbReference>
<dbReference type="GO" id="GO:0032040">
    <property type="term" value="C:small-subunit processome"/>
    <property type="evidence" value="ECO:0007669"/>
    <property type="project" value="UniProtKB-ARBA"/>
</dbReference>
<dbReference type="GO" id="GO:0000462">
    <property type="term" value="P:maturation of SSU-rRNA from tricistronic rRNA transcript (SSU-rRNA, 5.8S rRNA, LSU-rRNA)"/>
    <property type="evidence" value="ECO:0007669"/>
    <property type="project" value="TreeGrafter"/>
</dbReference>
<name>A0A0D8XLD7_DICVI</name>
<dbReference type="OrthoDB" id="10260897at2759"/>
<comment type="subcellular location">
    <subcellularLocation>
        <location evidence="1">Nucleus</location>
        <location evidence="1">Nucleolus</location>
    </subcellularLocation>
</comment>
<proteinExistence type="inferred from homology"/>
<evidence type="ECO:0000256" key="8">
    <source>
        <dbReference type="ARBA" id="ARBA00023242"/>
    </source>
</evidence>
<dbReference type="SMART" id="SM00785">
    <property type="entry name" value="AARP2CN"/>
    <property type="match status" value="1"/>
</dbReference>
<dbReference type="EMBL" id="KN716462">
    <property type="protein sequence ID" value="KJH44572.1"/>
    <property type="molecule type" value="Genomic_DNA"/>
</dbReference>
<dbReference type="Gene3D" id="3.40.50.300">
    <property type="entry name" value="P-loop containing nucleotide triphosphate hydrolases"/>
    <property type="match status" value="1"/>
</dbReference>